<keyword evidence="2" id="KW-0548">Nucleotidyltransferase</keyword>
<dbReference type="SUPFAM" id="SSF55073">
    <property type="entry name" value="Nucleotide cyclase"/>
    <property type="match status" value="1"/>
</dbReference>
<dbReference type="InterPro" id="IPR029787">
    <property type="entry name" value="Nucleotide_cyclase"/>
</dbReference>
<feature type="domain" description="GGDEF" evidence="1">
    <location>
        <begin position="1"/>
        <end position="108"/>
    </location>
</feature>
<dbReference type="NCBIfam" id="TIGR00254">
    <property type="entry name" value="GGDEF"/>
    <property type="match status" value="1"/>
</dbReference>
<accession>A0A645FRK7</accession>
<dbReference type="Gene3D" id="3.30.70.270">
    <property type="match status" value="1"/>
</dbReference>
<dbReference type="InterPro" id="IPR043128">
    <property type="entry name" value="Rev_trsase/Diguanyl_cyclase"/>
</dbReference>
<dbReference type="AlphaFoldDB" id="A0A645FRK7"/>
<organism evidence="2">
    <name type="scientific">bioreactor metagenome</name>
    <dbReference type="NCBI Taxonomy" id="1076179"/>
    <lineage>
        <taxon>unclassified sequences</taxon>
        <taxon>metagenomes</taxon>
        <taxon>ecological metagenomes</taxon>
    </lineage>
</organism>
<protein>
    <submittedName>
        <fullName evidence="2">Putative diguanylate cyclase DgcT</fullName>
        <ecNumber evidence="2">2.7.7.65</ecNumber>
    </submittedName>
</protein>
<reference evidence="2" key="1">
    <citation type="submission" date="2019-08" db="EMBL/GenBank/DDBJ databases">
        <authorList>
            <person name="Kucharzyk K."/>
            <person name="Murdoch R.W."/>
            <person name="Higgins S."/>
            <person name="Loffler F."/>
        </authorList>
    </citation>
    <scope>NUCLEOTIDE SEQUENCE</scope>
</reference>
<gene>
    <name evidence="2" type="primary">dgcT_5</name>
    <name evidence="2" type="ORF">SDC9_164410</name>
</gene>
<sequence length="122" mass="13897">MALKALAKTLKGLYRSSDLIGRLGGDEFMILLTNVGSIKNLKRIVNDTVVKIAAMEYEQMKAMALTCSIGVVLITDHSENFNTLYNQADIALYMAKWDGKNRYRIYSQRMDKELMLRVKNND</sequence>
<dbReference type="EC" id="2.7.7.65" evidence="2"/>
<comment type="caution">
    <text evidence="2">The sequence shown here is derived from an EMBL/GenBank/DDBJ whole genome shotgun (WGS) entry which is preliminary data.</text>
</comment>
<dbReference type="GO" id="GO:0052621">
    <property type="term" value="F:diguanylate cyclase activity"/>
    <property type="evidence" value="ECO:0007669"/>
    <property type="project" value="UniProtKB-EC"/>
</dbReference>
<proteinExistence type="predicted"/>
<dbReference type="SMART" id="SM00267">
    <property type="entry name" value="GGDEF"/>
    <property type="match status" value="1"/>
</dbReference>
<dbReference type="EMBL" id="VSSQ01064091">
    <property type="protein sequence ID" value="MPN17061.1"/>
    <property type="molecule type" value="Genomic_DNA"/>
</dbReference>
<dbReference type="PANTHER" id="PTHR46663:SF2">
    <property type="entry name" value="GGDEF DOMAIN-CONTAINING PROTEIN"/>
    <property type="match status" value="1"/>
</dbReference>
<dbReference type="CDD" id="cd01949">
    <property type="entry name" value="GGDEF"/>
    <property type="match status" value="1"/>
</dbReference>
<evidence type="ECO:0000313" key="2">
    <source>
        <dbReference type="EMBL" id="MPN17061.1"/>
    </source>
</evidence>
<keyword evidence="2" id="KW-0808">Transferase</keyword>
<evidence type="ECO:0000259" key="1">
    <source>
        <dbReference type="PROSITE" id="PS50887"/>
    </source>
</evidence>
<name>A0A645FRK7_9ZZZZ</name>
<dbReference type="InterPro" id="IPR000160">
    <property type="entry name" value="GGDEF_dom"/>
</dbReference>
<dbReference type="Pfam" id="PF00990">
    <property type="entry name" value="GGDEF"/>
    <property type="match status" value="1"/>
</dbReference>
<dbReference type="PROSITE" id="PS50887">
    <property type="entry name" value="GGDEF"/>
    <property type="match status" value="1"/>
</dbReference>
<dbReference type="InterPro" id="IPR052163">
    <property type="entry name" value="DGC-Regulatory_Protein"/>
</dbReference>
<dbReference type="PANTHER" id="PTHR46663">
    <property type="entry name" value="DIGUANYLATE CYCLASE DGCT-RELATED"/>
    <property type="match status" value="1"/>
</dbReference>